<dbReference type="Gene3D" id="1.20.1250.20">
    <property type="entry name" value="MFS general substrate transporter like domains"/>
    <property type="match status" value="1"/>
</dbReference>
<reference evidence="8" key="1">
    <citation type="submission" date="2014-09" db="EMBL/GenBank/DDBJ databases">
        <title>Genome sequence of the luminous mushroom Mycena chlorophos for searching fungal bioluminescence genes.</title>
        <authorList>
            <person name="Tanaka Y."/>
            <person name="Kasuga D."/>
            <person name="Oba Y."/>
            <person name="Hase S."/>
            <person name="Sato K."/>
            <person name="Oba Y."/>
            <person name="Sakakibara Y."/>
        </authorList>
    </citation>
    <scope>NUCLEOTIDE SEQUENCE</scope>
</reference>
<feature type="signal peptide" evidence="6">
    <location>
        <begin position="1"/>
        <end position="17"/>
    </location>
</feature>
<dbReference type="PANTHER" id="PTHR10989">
    <property type="entry name" value="ANDROGEN-INDUCED PROTEIN 1-RELATED"/>
    <property type="match status" value="1"/>
</dbReference>
<evidence type="ECO:0000313" key="8">
    <source>
        <dbReference type="EMBL" id="GAT47211.1"/>
    </source>
</evidence>
<feature type="transmembrane region" description="Helical" evidence="5">
    <location>
        <begin position="41"/>
        <end position="61"/>
    </location>
</feature>
<feature type="transmembrane region" description="Helical" evidence="5">
    <location>
        <begin position="68"/>
        <end position="89"/>
    </location>
</feature>
<protein>
    <submittedName>
        <fullName evidence="8">MFS general substrate transporter</fullName>
    </submittedName>
</protein>
<keyword evidence="2 5" id="KW-0812">Transmembrane</keyword>
<accession>A0ABQ0L7V8</accession>
<evidence type="ECO:0000259" key="7">
    <source>
        <dbReference type="Pfam" id="PF06813"/>
    </source>
</evidence>
<proteinExistence type="predicted"/>
<feature type="domain" description="Nodulin-like" evidence="7">
    <location>
        <begin position="16"/>
        <end position="171"/>
    </location>
</feature>
<keyword evidence="4 5" id="KW-0472">Membrane</keyword>
<dbReference type="InterPro" id="IPR036259">
    <property type="entry name" value="MFS_trans_sf"/>
</dbReference>
<dbReference type="SUPFAM" id="SSF103473">
    <property type="entry name" value="MFS general substrate transporter"/>
    <property type="match status" value="1"/>
</dbReference>
<dbReference type="InterPro" id="IPR010658">
    <property type="entry name" value="Nodulin-like"/>
</dbReference>
<evidence type="ECO:0000256" key="1">
    <source>
        <dbReference type="ARBA" id="ARBA00004127"/>
    </source>
</evidence>
<evidence type="ECO:0000256" key="5">
    <source>
        <dbReference type="SAM" id="Phobius"/>
    </source>
</evidence>
<keyword evidence="3 5" id="KW-1133">Transmembrane helix</keyword>
<dbReference type="Pfam" id="PF04750">
    <property type="entry name" value="Far-17a_AIG1"/>
    <property type="match status" value="1"/>
</dbReference>
<feature type="transmembrane region" description="Helical" evidence="5">
    <location>
        <begin position="101"/>
        <end position="126"/>
    </location>
</feature>
<evidence type="ECO:0000313" key="9">
    <source>
        <dbReference type="Proteomes" id="UP000815677"/>
    </source>
</evidence>
<feature type="transmembrane region" description="Helical" evidence="5">
    <location>
        <begin position="138"/>
        <end position="159"/>
    </location>
</feature>
<feature type="transmembrane region" description="Helical" evidence="5">
    <location>
        <begin position="387"/>
        <end position="410"/>
    </location>
</feature>
<dbReference type="Proteomes" id="UP000815677">
    <property type="component" value="Unassembled WGS sequence"/>
</dbReference>
<keyword evidence="6" id="KW-0732">Signal</keyword>
<feature type="transmembrane region" description="Helical" evidence="5">
    <location>
        <begin position="171"/>
        <end position="193"/>
    </location>
</feature>
<evidence type="ECO:0000256" key="4">
    <source>
        <dbReference type="ARBA" id="ARBA00023136"/>
    </source>
</evidence>
<feature type="transmembrane region" description="Helical" evidence="5">
    <location>
        <begin position="508"/>
        <end position="529"/>
    </location>
</feature>
<feature type="transmembrane region" description="Helical" evidence="5">
    <location>
        <begin position="536"/>
        <end position="556"/>
    </location>
</feature>
<dbReference type="Pfam" id="PF06813">
    <property type="entry name" value="Nodulin-like"/>
    <property type="match status" value="1"/>
</dbReference>
<feature type="transmembrane region" description="Helical" evidence="5">
    <location>
        <begin position="309"/>
        <end position="330"/>
    </location>
</feature>
<evidence type="ECO:0000256" key="6">
    <source>
        <dbReference type="SAM" id="SignalP"/>
    </source>
</evidence>
<dbReference type="InterPro" id="IPR006838">
    <property type="entry name" value="ADTRP_AIG1"/>
</dbReference>
<feature type="transmembrane region" description="Helical" evidence="5">
    <location>
        <begin position="581"/>
        <end position="601"/>
    </location>
</feature>
<dbReference type="EMBL" id="DF843209">
    <property type="protein sequence ID" value="GAT47211.1"/>
    <property type="molecule type" value="Genomic_DNA"/>
</dbReference>
<feature type="chain" id="PRO_5046258599" evidence="6">
    <location>
        <begin position="18"/>
        <end position="603"/>
    </location>
</feature>
<feature type="transmembrane region" description="Helical" evidence="5">
    <location>
        <begin position="466"/>
        <end position="488"/>
    </location>
</feature>
<comment type="subcellular location">
    <subcellularLocation>
        <location evidence="1">Endomembrane system</location>
        <topology evidence="1">Multi-pass membrane protein</topology>
    </subcellularLocation>
</comment>
<organism evidence="8 9">
    <name type="scientific">Mycena chlorophos</name>
    <name type="common">Agaric fungus</name>
    <name type="synonym">Agaricus chlorophos</name>
    <dbReference type="NCBI Taxonomy" id="658473"/>
    <lineage>
        <taxon>Eukaryota</taxon>
        <taxon>Fungi</taxon>
        <taxon>Dikarya</taxon>
        <taxon>Basidiomycota</taxon>
        <taxon>Agaricomycotina</taxon>
        <taxon>Agaricomycetes</taxon>
        <taxon>Agaricomycetidae</taxon>
        <taxon>Agaricales</taxon>
        <taxon>Marasmiineae</taxon>
        <taxon>Mycenaceae</taxon>
        <taxon>Mycena</taxon>
    </lineage>
</organism>
<gene>
    <name evidence="8" type="ORF">MCHLO_04682</name>
</gene>
<evidence type="ECO:0000256" key="2">
    <source>
        <dbReference type="ARBA" id="ARBA00022692"/>
    </source>
</evidence>
<keyword evidence="9" id="KW-1185">Reference proteome</keyword>
<sequence length="603" mass="66073">MHLFLSCLSLAANVLLAGGVFTFPLLSPVLKSRLSQPQLTTIVLAGMAGQYPLTPLVGSVIDHYGPWLCSLIAAILFTVAFGVFSWQSYDILVESQPPTQLSVYSLVICFALAGFATVFAYFSSLFSATHLFPRYPGAAAGTVMALFGLSPLVLSFLASTFFMQPDASLDLVGFMTFLAASTGSVLFAGTWILPSKTQASSLSQDSEETAPLLGGTEHAEPESALALLRDPRFWALFCVLAVTLGPCEMIMSNIGTVVLSLPPSSLSPIEAAALQVKILSISNTCTRLLTGPLVDFVSPVNRLEPRRRYISRAAFLVSPALVLAGSFLWMELHVRSQADIWLLRNRVCVRSHFHCASQYHCFGLGRTESSKKLRDRRIRAVDGDDNFLVFIRLASLALHASSATAMAYGYRSLHFLKINEWIEQQYGGHMQYLTIQGLAIAWLTMTIATVDDVLSIPTLRALKRGLFIIAMPLATVVSSIYWTLLLAAPQLILQAMPTDSQVLMVIPLHVDLCLHAVPAASLLLDFLLFERRYNRTAMVWVAPTVVLGFTVGYGWWVEHCAKQNGAFPYPFLTLNPLDIRLRIYLGAGLAAYLMLTLLNALHK</sequence>
<name>A0ABQ0L7V8_MYCCL</name>
<dbReference type="PANTHER" id="PTHR10989:SF16">
    <property type="entry name" value="AT02829P-RELATED"/>
    <property type="match status" value="1"/>
</dbReference>
<evidence type="ECO:0000256" key="3">
    <source>
        <dbReference type="ARBA" id="ARBA00022989"/>
    </source>
</evidence>